<gene>
    <name evidence="2" type="ORF">MCOR_12870</name>
</gene>
<dbReference type="EMBL" id="CACVKT020002176">
    <property type="protein sequence ID" value="CAC5376125.1"/>
    <property type="molecule type" value="Genomic_DNA"/>
</dbReference>
<feature type="domain" description="Exonuclease" evidence="1">
    <location>
        <begin position="302"/>
        <end position="453"/>
    </location>
</feature>
<dbReference type="Pfam" id="PF20700">
    <property type="entry name" value="Mutator"/>
    <property type="match status" value="2"/>
</dbReference>
<dbReference type="OrthoDB" id="6119199at2759"/>
<dbReference type="Gene3D" id="3.90.320.10">
    <property type="match status" value="1"/>
</dbReference>
<evidence type="ECO:0000313" key="3">
    <source>
        <dbReference type="Proteomes" id="UP000507470"/>
    </source>
</evidence>
<dbReference type="InterPro" id="IPR049012">
    <property type="entry name" value="Mutator_transp_dom"/>
</dbReference>
<evidence type="ECO:0000313" key="2">
    <source>
        <dbReference type="EMBL" id="CAC5376125.1"/>
    </source>
</evidence>
<dbReference type="InterPro" id="IPR019080">
    <property type="entry name" value="YqaJ_viral_recombinase"/>
</dbReference>
<evidence type="ECO:0000259" key="1">
    <source>
        <dbReference type="SMART" id="SM00479"/>
    </source>
</evidence>
<protein>
    <recommendedName>
        <fullName evidence="1">Exonuclease domain-containing protein</fullName>
    </recommendedName>
</protein>
<dbReference type="InterPro" id="IPR013520">
    <property type="entry name" value="Ribonucl_H"/>
</dbReference>
<proteinExistence type="predicted"/>
<organism evidence="2 3">
    <name type="scientific">Mytilus coruscus</name>
    <name type="common">Sea mussel</name>
    <dbReference type="NCBI Taxonomy" id="42192"/>
    <lineage>
        <taxon>Eukaryota</taxon>
        <taxon>Metazoa</taxon>
        <taxon>Spiralia</taxon>
        <taxon>Lophotrochozoa</taxon>
        <taxon>Mollusca</taxon>
        <taxon>Bivalvia</taxon>
        <taxon>Autobranchia</taxon>
        <taxon>Pteriomorphia</taxon>
        <taxon>Mytilida</taxon>
        <taxon>Mytiloidea</taxon>
        <taxon>Mytilidae</taxon>
        <taxon>Mytilinae</taxon>
        <taxon>Mytilus</taxon>
    </lineage>
</organism>
<dbReference type="InterPro" id="IPR054362">
    <property type="entry name" value="Exu_RNase_H-like"/>
</dbReference>
<dbReference type="Pfam" id="PF09588">
    <property type="entry name" value="YqaJ"/>
    <property type="match status" value="1"/>
</dbReference>
<dbReference type="SMART" id="SM00479">
    <property type="entry name" value="EXOIII"/>
    <property type="match status" value="1"/>
</dbReference>
<keyword evidence="3" id="KW-1185">Reference proteome</keyword>
<accession>A0A6J8AY88</accession>
<dbReference type="SUPFAM" id="SSF52980">
    <property type="entry name" value="Restriction endonuclease-like"/>
    <property type="match status" value="1"/>
</dbReference>
<dbReference type="InterPro" id="IPR011335">
    <property type="entry name" value="Restrct_endonuc-II-like"/>
</dbReference>
<name>A0A6J8AY88_MYTCO</name>
<dbReference type="SUPFAM" id="SSF53098">
    <property type="entry name" value="Ribonuclease H-like"/>
    <property type="match status" value="1"/>
</dbReference>
<dbReference type="Pfam" id="PF22123">
    <property type="entry name" value="Exu_RNase_H_like"/>
    <property type="match status" value="1"/>
</dbReference>
<dbReference type="InterPro" id="IPR012337">
    <property type="entry name" value="RNaseH-like_sf"/>
</dbReference>
<dbReference type="InterPro" id="IPR011604">
    <property type="entry name" value="PDDEXK-like_dom_sf"/>
</dbReference>
<dbReference type="CDD" id="cd06127">
    <property type="entry name" value="DEDDh"/>
    <property type="match status" value="1"/>
</dbReference>
<dbReference type="GO" id="GO:0006281">
    <property type="term" value="P:DNA repair"/>
    <property type="evidence" value="ECO:0007669"/>
    <property type="project" value="UniProtKB-ARBA"/>
</dbReference>
<dbReference type="PANTHER" id="PTHR47526:SF4">
    <property type="entry name" value="SWIM-TYPE DOMAIN-CONTAINING PROTEIN"/>
    <property type="match status" value="1"/>
</dbReference>
<reference evidence="2 3" key="1">
    <citation type="submission" date="2020-06" db="EMBL/GenBank/DDBJ databases">
        <authorList>
            <person name="Li R."/>
            <person name="Bekaert M."/>
        </authorList>
    </citation>
    <scope>NUCLEOTIDE SEQUENCE [LARGE SCALE GENOMIC DNA]</scope>
    <source>
        <strain evidence="3">wild</strain>
    </source>
</reference>
<dbReference type="Proteomes" id="UP000507470">
    <property type="component" value="Unassembled WGS sequence"/>
</dbReference>
<dbReference type="AlphaFoldDB" id="A0A6J8AY88"/>
<sequence length="623" mass="70093">MGPVQTVNFVTALNVPCISPNNLKSREREIGKTIEEYALTSCKKALEEEYLMNSYNFIPGHATVIGNLSGKCLHFRLKSTDCRKCNYIDEKDDASEKDHDCRRNYSGSSNAMEPALAVEMDMLYAIKQNTSKGDIENLKSTIDAIVPHAFGDYSLCSSCENTNKLANLGSSQSNESLNFVISTKAPKSKHFGGSQSLGYRVASAVSQKNDGRNYVVEVNKTHRLYPESEREKRQKLLPQHIRENGGTKKGSRLRSVRSKEIREGDSYTSAISSIEEESPYIEEIPSRPAENDNINLHLGNTATVFFDLETTGLGISCDITQIAAVFGTNKFSQYVMPLQPITIAASKVTGLTRFGNVLYRNGIPVPHQNSKECLKELITWLPENAVLFGHNVKSFDAKIIIKALTDENLINDFESKCNGVVDTLHVLELHTPIETCCPADQPELDKLRKEHENLKVEEVGFFINPNVPFIGASPDGIVTCDCCGQAVVEIKCPFCKKHDSLENASDDKNFYLKKDNDGNLKLYTKHMYYYQVQTQLGICQMESGYFVVWTEKDLHIEQIVFNNELWKEICDKSKHLFITAILPELIGKFYSRLPNRQPLKPVVNNYLCEKESKSKDNNEQNTE</sequence>
<dbReference type="PANTHER" id="PTHR47526">
    <property type="entry name" value="ATP-DEPENDENT DNA HELICASE"/>
    <property type="match status" value="1"/>
</dbReference>
<dbReference type="CDD" id="cd22343">
    <property type="entry name" value="PDDEXK_lambda_exonuclease-like"/>
    <property type="match status" value="1"/>
</dbReference>